<evidence type="ECO:0000256" key="1">
    <source>
        <dbReference type="SAM" id="Phobius"/>
    </source>
</evidence>
<organism evidence="2 3">
    <name type="scientific">Citrullus colocynthis</name>
    <name type="common">colocynth</name>
    <dbReference type="NCBI Taxonomy" id="252529"/>
    <lineage>
        <taxon>Eukaryota</taxon>
        <taxon>Viridiplantae</taxon>
        <taxon>Streptophyta</taxon>
        <taxon>Embryophyta</taxon>
        <taxon>Tracheophyta</taxon>
        <taxon>Spermatophyta</taxon>
        <taxon>Magnoliopsida</taxon>
        <taxon>eudicotyledons</taxon>
        <taxon>Gunneridae</taxon>
        <taxon>Pentapetalae</taxon>
        <taxon>rosids</taxon>
        <taxon>fabids</taxon>
        <taxon>Cucurbitales</taxon>
        <taxon>Cucurbitaceae</taxon>
        <taxon>Benincaseae</taxon>
        <taxon>Citrullus</taxon>
    </lineage>
</organism>
<dbReference type="EMBL" id="OZ021745">
    <property type="protein sequence ID" value="CAK9313160.1"/>
    <property type="molecule type" value="Genomic_DNA"/>
</dbReference>
<protein>
    <recommendedName>
        <fullName evidence="4">Transmembrane protein</fullName>
    </recommendedName>
</protein>
<gene>
    <name evidence="2" type="ORF">CITCOLO1_LOCUS4871</name>
</gene>
<keyword evidence="1" id="KW-0472">Membrane</keyword>
<accession>A0ABP0Y2K3</accession>
<sequence>MSDGLNWPMGKEYRKAMVIRRRTPTFGEKIKGFFFFPLFLHSPLSTFNTRFSLRFDLLLLHSFHSIRFNAFCFLMPWIFVSYFFQGLFRGGVGLLGMELVLGRSFFLGGWGGGVPREEI</sequence>
<evidence type="ECO:0000313" key="3">
    <source>
        <dbReference type="Proteomes" id="UP001642487"/>
    </source>
</evidence>
<reference evidence="2 3" key="1">
    <citation type="submission" date="2024-03" db="EMBL/GenBank/DDBJ databases">
        <authorList>
            <person name="Gkanogiannis A."/>
            <person name="Becerra Lopez-Lavalle L."/>
        </authorList>
    </citation>
    <scope>NUCLEOTIDE SEQUENCE [LARGE SCALE GENOMIC DNA]</scope>
</reference>
<proteinExistence type="predicted"/>
<feature type="transmembrane region" description="Helical" evidence="1">
    <location>
        <begin position="68"/>
        <end position="88"/>
    </location>
</feature>
<evidence type="ECO:0000313" key="2">
    <source>
        <dbReference type="EMBL" id="CAK9313160.1"/>
    </source>
</evidence>
<keyword evidence="3" id="KW-1185">Reference proteome</keyword>
<name>A0ABP0Y2K3_9ROSI</name>
<keyword evidence="1" id="KW-0812">Transmembrane</keyword>
<dbReference type="Proteomes" id="UP001642487">
    <property type="component" value="Chromosome 11"/>
</dbReference>
<evidence type="ECO:0008006" key="4">
    <source>
        <dbReference type="Google" id="ProtNLM"/>
    </source>
</evidence>
<keyword evidence="1" id="KW-1133">Transmembrane helix</keyword>